<reference evidence="5" key="1">
    <citation type="journal article" date="2019" name="Int. J. Syst. Evol. Microbiol.">
        <title>The Global Catalogue of Microorganisms (GCM) 10K type strain sequencing project: providing services to taxonomists for standard genome sequencing and annotation.</title>
        <authorList>
            <consortium name="The Broad Institute Genomics Platform"/>
            <consortium name="The Broad Institute Genome Sequencing Center for Infectious Disease"/>
            <person name="Wu L."/>
            <person name="Ma J."/>
        </authorList>
    </citation>
    <scope>NUCLEOTIDE SEQUENCE [LARGE SCALE GENOMIC DNA]</scope>
    <source>
        <strain evidence="5">NBRC 106348</strain>
    </source>
</reference>
<dbReference type="RefSeq" id="WP_348525291.1">
    <property type="nucleotide sequence ID" value="NZ_BSUK01000001.1"/>
</dbReference>
<keyword evidence="2" id="KW-0067">ATP-binding</keyword>
<dbReference type="InterPro" id="IPR001977">
    <property type="entry name" value="Depp_CoAkinase"/>
</dbReference>
<evidence type="ECO:0000256" key="3">
    <source>
        <dbReference type="SAM" id="MobiDB-lite"/>
    </source>
</evidence>
<organism evidence="4 5">
    <name type="scientific">Luteimicrobium album</name>
    <dbReference type="NCBI Taxonomy" id="1054550"/>
    <lineage>
        <taxon>Bacteria</taxon>
        <taxon>Bacillati</taxon>
        <taxon>Actinomycetota</taxon>
        <taxon>Actinomycetes</taxon>
        <taxon>Micrococcales</taxon>
        <taxon>Luteimicrobium</taxon>
    </lineage>
</organism>
<dbReference type="PROSITE" id="PS51219">
    <property type="entry name" value="DPCK"/>
    <property type="match status" value="1"/>
</dbReference>
<sequence length="59" mass="6425">MSVADAEARLAAQASDEDRLAASDVVLDGSRTPDDLRAQVDELWPRLVREALDEEETVG</sequence>
<evidence type="ECO:0000313" key="4">
    <source>
        <dbReference type="EMBL" id="GMA26082.1"/>
    </source>
</evidence>
<accession>A0ABQ6I613</accession>
<dbReference type="EMBL" id="BSUK01000001">
    <property type="protein sequence ID" value="GMA26082.1"/>
    <property type="molecule type" value="Genomic_DNA"/>
</dbReference>
<keyword evidence="1" id="KW-0547">Nucleotide-binding</keyword>
<name>A0ABQ6I613_9MICO</name>
<evidence type="ECO:0008006" key="6">
    <source>
        <dbReference type="Google" id="ProtNLM"/>
    </source>
</evidence>
<evidence type="ECO:0000256" key="2">
    <source>
        <dbReference type="ARBA" id="ARBA00022840"/>
    </source>
</evidence>
<dbReference type="Gene3D" id="3.40.50.300">
    <property type="entry name" value="P-loop containing nucleotide triphosphate hydrolases"/>
    <property type="match status" value="1"/>
</dbReference>
<keyword evidence="5" id="KW-1185">Reference proteome</keyword>
<protein>
    <recommendedName>
        <fullName evidence="6">Dephospho-CoA kinase</fullName>
    </recommendedName>
</protein>
<evidence type="ECO:0000313" key="5">
    <source>
        <dbReference type="Proteomes" id="UP001157091"/>
    </source>
</evidence>
<proteinExistence type="predicted"/>
<gene>
    <name evidence="4" type="ORF">GCM10025864_38410</name>
</gene>
<evidence type="ECO:0000256" key="1">
    <source>
        <dbReference type="ARBA" id="ARBA00022741"/>
    </source>
</evidence>
<dbReference type="InterPro" id="IPR027417">
    <property type="entry name" value="P-loop_NTPase"/>
</dbReference>
<dbReference type="Proteomes" id="UP001157091">
    <property type="component" value="Unassembled WGS sequence"/>
</dbReference>
<comment type="caution">
    <text evidence="4">The sequence shown here is derived from an EMBL/GenBank/DDBJ whole genome shotgun (WGS) entry which is preliminary data.</text>
</comment>
<feature type="region of interest" description="Disordered" evidence="3">
    <location>
        <begin position="1"/>
        <end position="32"/>
    </location>
</feature>